<dbReference type="GO" id="GO:0004519">
    <property type="term" value="F:endonuclease activity"/>
    <property type="evidence" value="ECO:0007669"/>
    <property type="project" value="UniProtKB-KW"/>
</dbReference>
<evidence type="ECO:0000256" key="7">
    <source>
        <dbReference type="SAM" id="SignalP"/>
    </source>
</evidence>
<reference evidence="8" key="2">
    <citation type="submission" date="2020-09" db="EMBL/GenBank/DDBJ databases">
        <authorList>
            <person name="Sun Q."/>
            <person name="Kim S."/>
        </authorList>
    </citation>
    <scope>NUCLEOTIDE SEQUENCE</scope>
    <source>
        <strain evidence="8">KCTC 32422</strain>
    </source>
</reference>
<dbReference type="GO" id="GO:0003676">
    <property type="term" value="F:nucleic acid binding"/>
    <property type="evidence" value="ECO:0007669"/>
    <property type="project" value="InterPro"/>
</dbReference>
<dbReference type="InterPro" id="IPR008947">
    <property type="entry name" value="PLipase_C/P1_nuclease_dom_sf"/>
</dbReference>
<dbReference type="InterPro" id="IPR003154">
    <property type="entry name" value="S1/P1nuclease"/>
</dbReference>
<evidence type="ECO:0000256" key="4">
    <source>
        <dbReference type="ARBA" id="ARBA00022801"/>
    </source>
</evidence>
<evidence type="ECO:0000313" key="9">
    <source>
        <dbReference type="Proteomes" id="UP000634139"/>
    </source>
</evidence>
<keyword evidence="2" id="KW-0479">Metal-binding</keyword>
<dbReference type="PANTHER" id="PTHR33146:SF26">
    <property type="entry name" value="ENDONUCLEASE 4"/>
    <property type="match status" value="1"/>
</dbReference>
<keyword evidence="5" id="KW-1015">Disulfide bond</keyword>
<protein>
    <recommendedName>
        <fullName evidence="10">Endonuclease</fullName>
    </recommendedName>
</protein>
<keyword evidence="6" id="KW-0325">Glycoprotein</keyword>
<dbReference type="GO" id="GO:0046872">
    <property type="term" value="F:metal ion binding"/>
    <property type="evidence" value="ECO:0007669"/>
    <property type="project" value="UniProtKB-KW"/>
</dbReference>
<dbReference type="Pfam" id="PF02265">
    <property type="entry name" value="S1-P1_nuclease"/>
    <property type="match status" value="1"/>
</dbReference>
<gene>
    <name evidence="8" type="ORF">GCM10011617_12240</name>
</gene>
<evidence type="ECO:0000256" key="5">
    <source>
        <dbReference type="ARBA" id="ARBA00023157"/>
    </source>
</evidence>
<dbReference type="PANTHER" id="PTHR33146">
    <property type="entry name" value="ENDONUCLEASE 4"/>
    <property type="match status" value="1"/>
</dbReference>
<feature type="signal peptide" evidence="7">
    <location>
        <begin position="1"/>
        <end position="22"/>
    </location>
</feature>
<dbReference type="CDD" id="cd11010">
    <property type="entry name" value="S1-P1_nuclease"/>
    <property type="match status" value="1"/>
</dbReference>
<name>A0A918REN7_9SPHN</name>
<keyword evidence="1" id="KW-0540">Nuclease</keyword>
<keyword evidence="3" id="KW-0255">Endonuclease</keyword>
<dbReference type="GO" id="GO:0016788">
    <property type="term" value="F:hydrolase activity, acting on ester bonds"/>
    <property type="evidence" value="ECO:0007669"/>
    <property type="project" value="InterPro"/>
</dbReference>
<feature type="chain" id="PRO_5036849225" description="Endonuclease" evidence="7">
    <location>
        <begin position="23"/>
        <end position="286"/>
    </location>
</feature>
<comment type="caution">
    <text evidence="8">The sequence shown here is derived from an EMBL/GenBank/DDBJ whole genome shotgun (WGS) entry which is preliminary data.</text>
</comment>
<proteinExistence type="predicted"/>
<dbReference type="EMBL" id="BMZD01000002">
    <property type="protein sequence ID" value="GGZ93806.1"/>
    <property type="molecule type" value="Genomic_DNA"/>
</dbReference>
<reference evidence="8" key="1">
    <citation type="journal article" date="2014" name="Int. J. Syst. Evol. Microbiol.">
        <title>Complete genome sequence of Corynebacterium casei LMG S-19264T (=DSM 44701T), isolated from a smear-ripened cheese.</title>
        <authorList>
            <consortium name="US DOE Joint Genome Institute (JGI-PGF)"/>
            <person name="Walter F."/>
            <person name="Albersmeier A."/>
            <person name="Kalinowski J."/>
            <person name="Ruckert C."/>
        </authorList>
    </citation>
    <scope>NUCLEOTIDE SEQUENCE</scope>
    <source>
        <strain evidence="8">KCTC 32422</strain>
    </source>
</reference>
<keyword evidence="7" id="KW-0732">Signal</keyword>
<evidence type="ECO:0000256" key="6">
    <source>
        <dbReference type="ARBA" id="ARBA00023180"/>
    </source>
</evidence>
<evidence type="ECO:0000313" key="8">
    <source>
        <dbReference type="EMBL" id="GGZ93806.1"/>
    </source>
</evidence>
<sequence>MIRKLATACAALLALLSTPALAWGGFGHETTAQIALANVSPRTRAEIARLLRAEAALGTPYCRMRSLEEASTWADCLRRESWRWAYTFAWHYQTENICKPYDVKANCSGGNCVTAQIVRNRRILADKTLPAAQRLEALAWLAHAIGDLHMPLHSGDNADLGGNAVAAKYGIAPGRNLHSVWDGPLAERGITSAEPPLVRRYSAEERAELASGDVADWGRESWQIARDLVYARAFDRDPCAGGEAPKDVVWSNEDIEASLPTLRQRVTQAGLRLARDLDAALGGAAR</sequence>
<evidence type="ECO:0000256" key="1">
    <source>
        <dbReference type="ARBA" id="ARBA00022722"/>
    </source>
</evidence>
<evidence type="ECO:0000256" key="2">
    <source>
        <dbReference type="ARBA" id="ARBA00022723"/>
    </source>
</evidence>
<dbReference type="AlphaFoldDB" id="A0A918REN7"/>
<organism evidence="8 9">
    <name type="scientific">Novosphingobium arvoryzae</name>
    <dbReference type="NCBI Taxonomy" id="1256514"/>
    <lineage>
        <taxon>Bacteria</taxon>
        <taxon>Pseudomonadati</taxon>
        <taxon>Pseudomonadota</taxon>
        <taxon>Alphaproteobacteria</taxon>
        <taxon>Sphingomonadales</taxon>
        <taxon>Sphingomonadaceae</taxon>
        <taxon>Novosphingobium</taxon>
    </lineage>
</organism>
<keyword evidence="9" id="KW-1185">Reference proteome</keyword>
<keyword evidence="4" id="KW-0378">Hydrolase</keyword>
<dbReference type="GO" id="GO:0006308">
    <property type="term" value="P:DNA catabolic process"/>
    <property type="evidence" value="ECO:0007669"/>
    <property type="project" value="InterPro"/>
</dbReference>
<evidence type="ECO:0008006" key="10">
    <source>
        <dbReference type="Google" id="ProtNLM"/>
    </source>
</evidence>
<dbReference type="SUPFAM" id="SSF48537">
    <property type="entry name" value="Phospholipase C/P1 nuclease"/>
    <property type="match status" value="1"/>
</dbReference>
<dbReference type="RefSeq" id="WP_189539532.1">
    <property type="nucleotide sequence ID" value="NZ_BMZD01000002.1"/>
</dbReference>
<dbReference type="Proteomes" id="UP000634139">
    <property type="component" value="Unassembled WGS sequence"/>
</dbReference>
<accession>A0A918REN7</accession>
<dbReference type="Gene3D" id="1.10.575.10">
    <property type="entry name" value="P1 Nuclease"/>
    <property type="match status" value="1"/>
</dbReference>
<evidence type="ECO:0000256" key="3">
    <source>
        <dbReference type="ARBA" id="ARBA00022759"/>
    </source>
</evidence>